<keyword evidence="5" id="KW-0472">Membrane</keyword>
<dbReference type="EMBL" id="JAEHOE010000027">
    <property type="protein sequence ID" value="KAG2494906.1"/>
    <property type="molecule type" value="Genomic_DNA"/>
</dbReference>
<evidence type="ECO:0000256" key="8">
    <source>
        <dbReference type="SAM" id="SignalP"/>
    </source>
</evidence>
<reference evidence="9" key="1">
    <citation type="journal article" date="2020" name="bioRxiv">
        <title>Comparative genomics of Chlamydomonas.</title>
        <authorList>
            <person name="Craig R.J."/>
            <person name="Hasan A.R."/>
            <person name="Ness R.W."/>
            <person name="Keightley P.D."/>
        </authorList>
    </citation>
    <scope>NUCLEOTIDE SEQUENCE</scope>
    <source>
        <strain evidence="9">CCAP 11/70</strain>
    </source>
</reference>
<dbReference type="PANTHER" id="PTHR12270:SF52">
    <property type="entry name" value="GLYCOSYLTRANSFERASE-LIKE PROTEIN GNT13-RELATED"/>
    <property type="match status" value="1"/>
</dbReference>
<accession>A0A836BZL3</accession>
<keyword evidence="10" id="KW-1185">Reference proteome</keyword>
<keyword evidence="3" id="KW-0735">Signal-anchor</keyword>
<dbReference type="AlphaFoldDB" id="A0A836BZL3"/>
<evidence type="ECO:0000256" key="2">
    <source>
        <dbReference type="ARBA" id="ARBA00022692"/>
    </source>
</evidence>
<dbReference type="Pfam" id="PF13896">
    <property type="entry name" value="Glyco_transf_49"/>
    <property type="match status" value="1"/>
</dbReference>
<organism evidence="9 10">
    <name type="scientific">Edaphochlamys debaryana</name>
    <dbReference type="NCBI Taxonomy" id="47281"/>
    <lineage>
        <taxon>Eukaryota</taxon>
        <taxon>Viridiplantae</taxon>
        <taxon>Chlorophyta</taxon>
        <taxon>core chlorophytes</taxon>
        <taxon>Chlorophyceae</taxon>
        <taxon>CS clade</taxon>
        <taxon>Chlamydomonadales</taxon>
        <taxon>Chlamydomonadales incertae sedis</taxon>
        <taxon>Edaphochlamys</taxon>
    </lineage>
</organism>
<dbReference type="GO" id="GO:0035269">
    <property type="term" value="P:protein O-linked glycosylation via mannose"/>
    <property type="evidence" value="ECO:0007669"/>
    <property type="project" value="TreeGrafter"/>
</dbReference>
<evidence type="ECO:0000313" key="9">
    <source>
        <dbReference type="EMBL" id="KAG2494906.1"/>
    </source>
</evidence>
<keyword evidence="4" id="KW-1133">Transmembrane helix</keyword>
<gene>
    <name evidence="9" type="ORF">HYH03_006841</name>
</gene>
<proteinExistence type="predicted"/>
<evidence type="ECO:0000256" key="5">
    <source>
        <dbReference type="ARBA" id="ARBA00023136"/>
    </source>
</evidence>
<feature type="compositionally biased region" description="Pro residues" evidence="7">
    <location>
        <begin position="125"/>
        <end position="137"/>
    </location>
</feature>
<evidence type="ECO:0000256" key="1">
    <source>
        <dbReference type="ARBA" id="ARBA00004606"/>
    </source>
</evidence>
<keyword evidence="6" id="KW-0325">Glycoprotein</keyword>
<dbReference type="OrthoDB" id="528698at2759"/>
<evidence type="ECO:0000256" key="7">
    <source>
        <dbReference type="SAM" id="MobiDB-lite"/>
    </source>
</evidence>
<dbReference type="GO" id="GO:0015020">
    <property type="term" value="F:glucuronosyltransferase activity"/>
    <property type="evidence" value="ECO:0007669"/>
    <property type="project" value="TreeGrafter"/>
</dbReference>
<dbReference type="Proteomes" id="UP000612055">
    <property type="component" value="Unassembled WGS sequence"/>
</dbReference>
<feature type="chain" id="PRO_5033060090" evidence="8">
    <location>
        <begin position="30"/>
        <end position="589"/>
    </location>
</feature>
<feature type="signal peptide" evidence="8">
    <location>
        <begin position="1"/>
        <end position="29"/>
    </location>
</feature>
<sequence>MPPRATSSPRPSGVARHLLLAAWLVTASAGHWGRLADAADAAGLLKSCWNEHFNHMPSSFAGWLKGAYPKLYLADVFWSSHDSDLPLTIFTMASMDRLPMLEAQCQGFAGPLAAALYLPLITSGPPQPPPASGPPPAAAHSTQLSTPPAGLQPGAGPPLQPDESPGEGPEAEIERRRLLGARGGSGAAEASSLPATAGLAAAMAWRRRLGEAAVGGRKIGGGGRRVLLEGQGADDALQGLSALHQSVLAAARQELKSFFDRMEAARVASNGTTCSLRVGLFVEVADAQLAAIMPTNALRNAAGLMVQTPLAAMLDVDLGTSASLNRLAADPEWVKSVTAQVSGPAGPGLGILPAFETAYYLDPDTSREVTSVALTESKRVAASLYLARAIVVFQVNRCPHCHGPIRHDEWVYASAPFEVPHNRSFEPWGILSRFEDPGYDERFRGWFHDKIQHVDTLARLRRFRLVVLPDACRPPPHPGPAESALHVRTEDAKQALLKELVAPDGTLASAYRHYRTWVDWLIRTQREVDLGNVTSLLPQASAGGVAEAGPRSAAGPGGGKGGWVQTHRNAQLMNCRGVLPWWRQEQGKA</sequence>
<evidence type="ECO:0000256" key="3">
    <source>
        <dbReference type="ARBA" id="ARBA00022968"/>
    </source>
</evidence>
<dbReference type="InterPro" id="IPR051292">
    <property type="entry name" value="Xyl/GlcA_transferase"/>
</dbReference>
<evidence type="ECO:0000256" key="4">
    <source>
        <dbReference type="ARBA" id="ARBA00022989"/>
    </source>
</evidence>
<evidence type="ECO:0000313" key="10">
    <source>
        <dbReference type="Proteomes" id="UP000612055"/>
    </source>
</evidence>
<keyword evidence="8" id="KW-0732">Signal</keyword>
<comment type="subcellular location">
    <subcellularLocation>
        <location evidence="1">Membrane</location>
        <topology evidence="1">Single-pass type II membrane protein</topology>
    </subcellularLocation>
</comment>
<feature type="region of interest" description="Disordered" evidence="7">
    <location>
        <begin position="125"/>
        <end position="171"/>
    </location>
</feature>
<dbReference type="PANTHER" id="PTHR12270">
    <property type="entry name" value="GLYCOSYLTRANSFERASE-RELATED"/>
    <property type="match status" value="1"/>
</dbReference>
<evidence type="ECO:0000256" key="6">
    <source>
        <dbReference type="ARBA" id="ARBA00023180"/>
    </source>
</evidence>
<dbReference type="GO" id="GO:0016020">
    <property type="term" value="C:membrane"/>
    <property type="evidence" value="ECO:0007669"/>
    <property type="project" value="UniProtKB-SubCell"/>
</dbReference>
<name>A0A836BZL3_9CHLO</name>
<keyword evidence="2" id="KW-0812">Transmembrane</keyword>
<comment type="caution">
    <text evidence="9">The sequence shown here is derived from an EMBL/GenBank/DDBJ whole genome shotgun (WGS) entry which is preliminary data.</text>
</comment>
<dbReference type="GO" id="GO:0042285">
    <property type="term" value="F:xylosyltransferase activity"/>
    <property type="evidence" value="ECO:0007669"/>
    <property type="project" value="TreeGrafter"/>
</dbReference>
<protein>
    <submittedName>
        <fullName evidence="9">Uncharacterized protein</fullName>
    </submittedName>
</protein>